<dbReference type="AlphaFoldDB" id="A0A1V2VU19"/>
<gene>
    <name evidence="1" type="ORF">A8E72_34035</name>
</gene>
<comment type="caution">
    <text evidence="1">The sequence shown here is derived from an EMBL/GenBank/DDBJ whole genome shotgun (WGS) entry which is preliminary data.</text>
</comment>
<accession>A0A1V2VU19</accession>
<dbReference type="Proteomes" id="UP000188543">
    <property type="component" value="Unassembled WGS sequence"/>
</dbReference>
<proteinExistence type="predicted"/>
<evidence type="ECO:0000313" key="2">
    <source>
        <dbReference type="Proteomes" id="UP000188543"/>
    </source>
</evidence>
<sequence length="94" mass="10509">MKWCIEVGKYANTTQEVQINGQPSSDFKTSVNYDSYLKITYTQPITQNLNGFLVVKDKSSGKELFRRPVSVTTKVINDGSSIPKGMAGFLEKLK</sequence>
<dbReference type="EMBL" id="MUTJ01000100">
    <property type="protein sequence ID" value="ONU76334.1"/>
    <property type="molecule type" value="Genomic_DNA"/>
</dbReference>
<reference evidence="1 2" key="1">
    <citation type="submission" date="2016-08" db="EMBL/GenBank/DDBJ databases">
        <authorList>
            <person name="Seilhamer J.J."/>
        </authorList>
    </citation>
    <scope>NUCLEOTIDE SEQUENCE [LARGE SCALE GENOMIC DNA]</scope>
    <source>
        <strain evidence="1 2">VC14762</strain>
    </source>
</reference>
<protein>
    <submittedName>
        <fullName evidence="1">Uncharacterized protein</fullName>
    </submittedName>
</protein>
<name>A0A1V2VU19_9BURK</name>
<evidence type="ECO:0000313" key="1">
    <source>
        <dbReference type="EMBL" id="ONU76334.1"/>
    </source>
</evidence>
<organism evidence="1 2">
    <name type="scientific">Burkholderia cenocepacia</name>
    <dbReference type="NCBI Taxonomy" id="95486"/>
    <lineage>
        <taxon>Bacteria</taxon>
        <taxon>Pseudomonadati</taxon>
        <taxon>Pseudomonadota</taxon>
        <taxon>Betaproteobacteria</taxon>
        <taxon>Burkholderiales</taxon>
        <taxon>Burkholderiaceae</taxon>
        <taxon>Burkholderia</taxon>
        <taxon>Burkholderia cepacia complex</taxon>
    </lineage>
</organism>